<sequence>MLTVESNMSLKHCHVLLVTKNPRRILIRPPTSEQTFYGCVIQSCELTECKGKKNGFKSTFEVFVTTNGSDRRA</sequence>
<keyword evidence="2" id="KW-1185">Reference proteome</keyword>
<dbReference type="AlphaFoldDB" id="A0AAV6U3A9"/>
<dbReference type="EMBL" id="JAFNEN010000718">
    <property type="protein sequence ID" value="KAG8178074.1"/>
    <property type="molecule type" value="Genomic_DNA"/>
</dbReference>
<evidence type="ECO:0000313" key="2">
    <source>
        <dbReference type="Proteomes" id="UP000827092"/>
    </source>
</evidence>
<comment type="caution">
    <text evidence="1">The sequence shown here is derived from an EMBL/GenBank/DDBJ whole genome shotgun (WGS) entry which is preliminary data.</text>
</comment>
<evidence type="ECO:0000313" key="1">
    <source>
        <dbReference type="EMBL" id="KAG8178074.1"/>
    </source>
</evidence>
<proteinExistence type="predicted"/>
<accession>A0AAV6U3A9</accession>
<name>A0AAV6U3A9_9ARAC</name>
<gene>
    <name evidence="1" type="ORF">JTE90_007059</name>
</gene>
<organism evidence="1 2">
    <name type="scientific">Oedothorax gibbosus</name>
    <dbReference type="NCBI Taxonomy" id="931172"/>
    <lineage>
        <taxon>Eukaryota</taxon>
        <taxon>Metazoa</taxon>
        <taxon>Ecdysozoa</taxon>
        <taxon>Arthropoda</taxon>
        <taxon>Chelicerata</taxon>
        <taxon>Arachnida</taxon>
        <taxon>Araneae</taxon>
        <taxon>Araneomorphae</taxon>
        <taxon>Entelegynae</taxon>
        <taxon>Araneoidea</taxon>
        <taxon>Linyphiidae</taxon>
        <taxon>Erigoninae</taxon>
        <taxon>Oedothorax</taxon>
    </lineage>
</organism>
<protein>
    <submittedName>
        <fullName evidence="1">Uncharacterized protein</fullName>
    </submittedName>
</protein>
<reference evidence="1 2" key="1">
    <citation type="journal article" date="2022" name="Nat. Ecol. Evol.">
        <title>A masculinizing supergene underlies an exaggerated male reproductive morph in a spider.</title>
        <authorList>
            <person name="Hendrickx F."/>
            <person name="De Corte Z."/>
            <person name="Sonet G."/>
            <person name="Van Belleghem S.M."/>
            <person name="Kostlbacher S."/>
            <person name="Vangestel C."/>
        </authorList>
    </citation>
    <scope>NUCLEOTIDE SEQUENCE [LARGE SCALE GENOMIC DNA]</scope>
    <source>
        <strain evidence="1">W744_W776</strain>
    </source>
</reference>
<dbReference type="Proteomes" id="UP000827092">
    <property type="component" value="Unassembled WGS sequence"/>
</dbReference>